<dbReference type="CDD" id="cd01483">
    <property type="entry name" value="E1_enzyme_family"/>
    <property type="match status" value="1"/>
</dbReference>
<evidence type="ECO:0000259" key="1">
    <source>
        <dbReference type="Pfam" id="PF00899"/>
    </source>
</evidence>
<dbReference type="Pfam" id="PF00899">
    <property type="entry name" value="ThiF"/>
    <property type="match status" value="1"/>
</dbReference>
<evidence type="ECO:0000313" key="3">
    <source>
        <dbReference type="Proteomes" id="UP000272316"/>
    </source>
</evidence>
<dbReference type="SUPFAM" id="SSF69572">
    <property type="entry name" value="Activating enzymes of the ubiquitin-like proteins"/>
    <property type="match status" value="1"/>
</dbReference>
<dbReference type="InterPro" id="IPR000594">
    <property type="entry name" value="ThiF_NAD_FAD-bd"/>
</dbReference>
<dbReference type="InterPro" id="IPR035985">
    <property type="entry name" value="Ubiquitin-activating_enz"/>
</dbReference>
<sequence length="279" mass="31360">MNSLINKTHLPPLGARGLVHFTDNSLINPTNPISVNLIGAGGTGSQMLTALARMNHALTELNHAGLSVRLWDDDVISEANLGRQLFADSELGLHKSVALINRTNRFFGTDWKAETIKFEKDVLGKLQDNMKSEIYISCVDSVKSRFDIAEILNELKIDKGHYRNQCKYWMDFGNSQFTGQVLLSTIGNIRQPNSEKYKTVENLPFVTEEFGELLKHSETEDDTPSCSLAEALEKQDLFINSVLAQMGSSLLWNLFRNGLTENRGFFLNLKSFYSQPIKL</sequence>
<dbReference type="NCBIfam" id="TIGR03736">
    <property type="entry name" value="PRTRC_ThiF"/>
    <property type="match status" value="1"/>
</dbReference>
<accession>A0A3G8ZDD1</accession>
<dbReference type="GO" id="GO:0008641">
    <property type="term" value="F:ubiquitin-like modifier activating enzyme activity"/>
    <property type="evidence" value="ECO:0007669"/>
    <property type="project" value="InterPro"/>
</dbReference>
<protein>
    <submittedName>
        <fullName evidence="2">PRTRC system ThiF family protein</fullName>
    </submittedName>
</protein>
<dbReference type="InterPro" id="IPR022500">
    <property type="entry name" value="PRTRC_ThiF"/>
</dbReference>
<evidence type="ECO:0000313" key="2">
    <source>
        <dbReference type="EMBL" id="AZI55218.1"/>
    </source>
</evidence>
<dbReference type="Proteomes" id="UP000272316">
    <property type="component" value="Chromosome"/>
</dbReference>
<dbReference type="RefSeq" id="WP_124986338.1">
    <property type="nucleotide sequence ID" value="NZ_CP034160.1"/>
</dbReference>
<organism evidence="2 3">
    <name type="scientific">Epilithonimonas vandammei</name>
    <dbReference type="NCBI Taxonomy" id="2487072"/>
    <lineage>
        <taxon>Bacteria</taxon>
        <taxon>Pseudomonadati</taxon>
        <taxon>Bacteroidota</taxon>
        <taxon>Flavobacteriia</taxon>
        <taxon>Flavobacteriales</taxon>
        <taxon>Weeksellaceae</taxon>
        <taxon>Chryseobacterium group</taxon>
        <taxon>Epilithonimonas</taxon>
    </lineage>
</organism>
<proteinExistence type="predicted"/>
<dbReference type="KEGG" id="eva:EIB75_08155"/>
<name>A0A3G8ZDD1_9FLAO</name>
<dbReference type="AlphaFoldDB" id="A0A3G8ZDD1"/>
<reference evidence="3" key="1">
    <citation type="submission" date="2018-11" db="EMBL/GenBank/DDBJ databases">
        <title>Proposal to divide the Flavobacteriaceae and reorganize its genera based on Amino Acid Identity values calculated from whole genome sequences.</title>
        <authorList>
            <person name="Nicholson A.C."/>
            <person name="Gulvik C.A."/>
            <person name="Whitney A.M."/>
            <person name="Sheth M."/>
            <person name="Batra D."/>
            <person name="Pryor J."/>
            <person name="Bernardet J.-F."/>
            <person name="Hugo C."/>
            <person name="Kampfer P."/>
            <person name="Newman J.D."/>
            <person name="McQuiston J.R."/>
        </authorList>
    </citation>
    <scope>NUCLEOTIDE SEQUENCE [LARGE SCALE GENOMIC DNA]</scope>
    <source>
        <strain evidence="3">H6466</strain>
    </source>
</reference>
<feature type="domain" description="THIF-type NAD/FAD binding fold" evidence="1">
    <location>
        <begin position="34"/>
        <end position="248"/>
    </location>
</feature>
<gene>
    <name evidence="2" type="ORF">EIB75_08155</name>
</gene>
<dbReference type="EMBL" id="CP034160">
    <property type="protein sequence ID" value="AZI55218.1"/>
    <property type="molecule type" value="Genomic_DNA"/>
</dbReference>
<dbReference type="Gene3D" id="3.40.50.720">
    <property type="entry name" value="NAD(P)-binding Rossmann-like Domain"/>
    <property type="match status" value="1"/>
</dbReference>